<keyword evidence="2" id="KW-0812">Transmembrane</keyword>
<reference evidence="3" key="1">
    <citation type="submission" date="2019-08" db="EMBL/GenBank/DDBJ databases">
        <title>The improved chromosome-level genome for the pearl oyster Pinctada fucata martensii using PacBio sequencing and Hi-C.</title>
        <authorList>
            <person name="Zheng Z."/>
        </authorList>
    </citation>
    <scope>NUCLEOTIDE SEQUENCE</scope>
    <source>
        <strain evidence="3">ZZ-2019</strain>
        <tissue evidence="3">Adductor muscle</tissue>
    </source>
</reference>
<comment type="caution">
    <text evidence="3">The sequence shown here is derived from an EMBL/GenBank/DDBJ whole genome shotgun (WGS) entry which is preliminary data.</text>
</comment>
<keyword evidence="4" id="KW-1185">Reference proteome</keyword>
<evidence type="ECO:0000313" key="3">
    <source>
        <dbReference type="EMBL" id="KAK3102417.1"/>
    </source>
</evidence>
<proteinExistence type="predicted"/>
<dbReference type="EMBL" id="VSWD01000005">
    <property type="protein sequence ID" value="KAK3102417.1"/>
    <property type="molecule type" value="Genomic_DNA"/>
</dbReference>
<keyword evidence="2" id="KW-0472">Membrane</keyword>
<evidence type="ECO:0000313" key="4">
    <source>
        <dbReference type="Proteomes" id="UP001186944"/>
    </source>
</evidence>
<dbReference type="Proteomes" id="UP001186944">
    <property type="component" value="Unassembled WGS sequence"/>
</dbReference>
<name>A0AA88YJC9_PINIB</name>
<feature type="region of interest" description="Disordered" evidence="1">
    <location>
        <begin position="423"/>
        <end position="452"/>
    </location>
</feature>
<sequence length="515" mass="56985">MELLPVTSELDVNYRTFWQKSYRKDYFCNASTVAAAKTINAEGELKTVGGCKGRNLTSLPLQCTDYSEVDDWMSGTNSLEFECRGSFISLMYTGRQWPTLKNGGNHWSLFLNASLTKRSDTNKVNRSPVSVMQPIIRLLHGCKQNITIPVVDNDGDIIRCRWSSSSVVDECGGICTKMPGINLDEKACKLIYSTNIAEVGTYGLAIQVEDFTSQADTIPMSSVPVQFLIEVSNVVTSCDSIPTITDSNLSNENIIEIPSGSAYEERVVAEAEDESHSIVAIDIIGPEGMNKSALQKDDTVPEDLKWFVDVFWQPTDGQKGKHLFCYMAVNDIKQAIASPQTCKELQGEYNIDVLRLQILQHGGDMHILAGTTPTSATYIVVDSGLSTLEIVLIVIGLVIGVPGFIISCIAILFKTKKGGDLQQDPAAASTAKQQNTRCKSTKDEYSTRRKRDTRHVNIKHKRLHVNRLDQWATGADFGRPFVTQVANGVVNQDYMRTTLSLHQLPRGLEERTIVV</sequence>
<accession>A0AA88YJC9</accession>
<gene>
    <name evidence="3" type="ORF">FSP39_011250</name>
</gene>
<keyword evidence="2" id="KW-1133">Transmembrane helix</keyword>
<protein>
    <submittedName>
        <fullName evidence="3">Uncharacterized protein</fullName>
    </submittedName>
</protein>
<organism evidence="3 4">
    <name type="scientific">Pinctada imbricata</name>
    <name type="common">Atlantic pearl-oyster</name>
    <name type="synonym">Pinctada martensii</name>
    <dbReference type="NCBI Taxonomy" id="66713"/>
    <lineage>
        <taxon>Eukaryota</taxon>
        <taxon>Metazoa</taxon>
        <taxon>Spiralia</taxon>
        <taxon>Lophotrochozoa</taxon>
        <taxon>Mollusca</taxon>
        <taxon>Bivalvia</taxon>
        <taxon>Autobranchia</taxon>
        <taxon>Pteriomorphia</taxon>
        <taxon>Pterioida</taxon>
        <taxon>Pterioidea</taxon>
        <taxon>Pteriidae</taxon>
        <taxon>Pinctada</taxon>
    </lineage>
</organism>
<feature type="transmembrane region" description="Helical" evidence="2">
    <location>
        <begin position="390"/>
        <end position="413"/>
    </location>
</feature>
<evidence type="ECO:0000256" key="1">
    <source>
        <dbReference type="SAM" id="MobiDB-lite"/>
    </source>
</evidence>
<dbReference type="AlphaFoldDB" id="A0AA88YJC9"/>
<evidence type="ECO:0000256" key="2">
    <source>
        <dbReference type="SAM" id="Phobius"/>
    </source>
</evidence>